<protein>
    <recommendedName>
        <fullName evidence="1">DUF397 domain-containing protein</fullName>
    </recommendedName>
</protein>
<evidence type="ECO:0000259" key="1">
    <source>
        <dbReference type="Pfam" id="PF04149"/>
    </source>
</evidence>
<dbReference type="EMBL" id="CP012382">
    <property type="protein sequence ID" value="AKZ56909.1"/>
    <property type="molecule type" value="Genomic_DNA"/>
</dbReference>
<accession>A0A0K2AV64</accession>
<dbReference type="Pfam" id="PF04149">
    <property type="entry name" value="DUF397"/>
    <property type="match status" value="1"/>
</dbReference>
<dbReference type="KEGG" id="samb:SAM23877_3864"/>
<evidence type="ECO:0000313" key="2">
    <source>
        <dbReference type="EMBL" id="AKZ56909.1"/>
    </source>
</evidence>
<gene>
    <name evidence="2" type="ORF">SAM23877_3864</name>
</gene>
<proteinExistence type="predicted"/>
<reference evidence="3" key="1">
    <citation type="journal article" date="2015" name="J. Biotechnol.">
        <title>Complete genome sequence of Streptomyces ambofaciens ATCC 23877, the spiramycin producer.</title>
        <authorList>
            <person name="Thibessard A."/>
            <person name="Haas D."/>
            <person name="Gerbaud C."/>
            <person name="Aigle B."/>
            <person name="Lautru S."/>
            <person name="Pernodet J.L."/>
            <person name="Leblond P."/>
        </authorList>
    </citation>
    <scope>NUCLEOTIDE SEQUENCE [LARGE SCALE GENOMIC DNA]</scope>
    <source>
        <strain evidence="3">ATCC 23877 / 3486 / DSM 40053 / JCM 4204 / NBRC 12836 / NRRL B-2516</strain>
    </source>
</reference>
<feature type="domain" description="DUF397" evidence="1">
    <location>
        <begin position="13"/>
        <end position="67"/>
    </location>
</feature>
<evidence type="ECO:0000313" key="3">
    <source>
        <dbReference type="Proteomes" id="UP000061018"/>
    </source>
</evidence>
<organism evidence="2 3">
    <name type="scientific">Streptomyces ambofaciens (strain ATCC 23877 / 3486 / DSM 40053 / JCM 4204 / NBRC 12836 / NRRL B-2516)</name>
    <dbReference type="NCBI Taxonomy" id="278992"/>
    <lineage>
        <taxon>Bacteria</taxon>
        <taxon>Bacillati</taxon>
        <taxon>Actinomycetota</taxon>
        <taxon>Actinomycetes</taxon>
        <taxon>Kitasatosporales</taxon>
        <taxon>Streptomycetaceae</taxon>
        <taxon>Streptomyces</taxon>
    </lineage>
</organism>
<dbReference type="Proteomes" id="UP000061018">
    <property type="component" value="Chromosome"/>
</dbReference>
<dbReference type="AlphaFoldDB" id="A0A0K2AV64"/>
<name>A0A0K2AV64_STRA7</name>
<dbReference type="InterPro" id="IPR007278">
    <property type="entry name" value="DUF397"/>
</dbReference>
<sequence length="70" mass="7107">MIGKAPAGDASALAWFKSSYSSGPDGDSCVEVAATPGTVHVRDSKYRDASPRLALAAQAWAGFVAYASGS</sequence>
<dbReference type="RefSeq" id="WP_053134193.1">
    <property type="nucleotide sequence ID" value="NZ_CP012382.1"/>
</dbReference>